<reference evidence="1" key="2">
    <citation type="submission" date="2022-01" db="EMBL/GenBank/DDBJ databases">
        <authorList>
            <person name="Yamashiro T."/>
            <person name="Shiraishi A."/>
            <person name="Satake H."/>
            <person name="Nakayama K."/>
        </authorList>
    </citation>
    <scope>NUCLEOTIDE SEQUENCE</scope>
</reference>
<name>A0ABQ5EWB8_9ASTR</name>
<evidence type="ECO:0000313" key="2">
    <source>
        <dbReference type="Proteomes" id="UP001151760"/>
    </source>
</evidence>
<proteinExistence type="predicted"/>
<accession>A0ABQ5EWB8</accession>
<organism evidence="1 2">
    <name type="scientific">Tanacetum coccineum</name>
    <dbReference type="NCBI Taxonomy" id="301880"/>
    <lineage>
        <taxon>Eukaryota</taxon>
        <taxon>Viridiplantae</taxon>
        <taxon>Streptophyta</taxon>
        <taxon>Embryophyta</taxon>
        <taxon>Tracheophyta</taxon>
        <taxon>Spermatophyta</taxon>
        <taxon>Magnoliopsida</taxon>
        <taxon>eudicotyledons</taxon>
        <taxon>Gunneridae</taxon>
        <taxon>Pentapetalae</taxon>
        <taxon>asterids</taxon>
        <taxon>campanulids</taxon>
        <taxon>Asterales</taxon>
        <taxon>Asteraceae</taxon>
        <taxon>Asteroideae</taxon>
        <taxon>Anthemideae</taxon>
        <taxon>Anthemidinae</taxon>
        <taxon>Tanacetum</taxon>
    </lineage>
</organism>
<dbReference type="EMBL" id="BQNB010016716">
    <property type="protein sequence ID" value="GJT54945.1"/>
    <property type="molecule type" value="Genomic_DNA"/>
</dbReference>
<evidence type="ECO:0000313" key="1">
    <source>
        <dbReference type="EMBL" id="GJT54945.1"/>
    </source>
</evidence>
<keyword evidence="2" id="KW-1185">Reference proteome</keyword>
<gene>
    <name evidence="1" type="ORF">Tco_0989999</name>
</gene>
<dbReference type="Proteomes" id="UP001151760">
    <property type="component" value="Unassembled WGS sequence"/>
</dbReference>
<reference evidence="1" key="1">
    <citation type="journal article" date="2022" name="Int. J. Mol. Sci.">
        <title>Draft Genome of Tanacetum Coccineum: Genomic Comparison of Closely Related Tanacetum-Family Plants.</title>
        <authorList>
            <person name="Yamashiro T."/>
            <person name="Shiraishi A."/>
            <person name="Nakayama K."/>
            <person name="Satake H."/>
        </authorList>
    </citation>
    <scope>NUCLEOTIDE SEQUENCE</scope>
</reference>
<protein>
    <submittedName>
        <fullName evidence="1">Uncharacterized protein</fullName>
    </submittedName>
</protein>
<sequence>MLLRVHYSFFLWEGCTQAAKSRYNTRLVQLLPRHIYSPCVVDWNVLNQMGCREVIDEMLIIKLCVAGTDKEIFTLEAWTRDFNIDEPIYSELCHEFYSTCEFDEVCSNNELRTKKIIKFRLCGRAFRWTLLEFTRRNTTRIRSGILQRLEAFVASPIGCGGSDVGIA</sequence>
<comment type="caution">
    <text evidence="1">The sequence shown here is derived from an EMBL/GenBank/DDBJ whole genome shotgun (WGS) entry which is preliminary data.</text>
</comment>